<proteinExistence type="predicted"/>
<accession>D7G1G2</accession>
<dbReference type="EC" id="5.1.3.-" evidence="2"/>
<evidence type="ECO:0000259" key="1">
    <source>
        <dbReference type="Pfam" id="PF05048"/>
    </source>
</evidence>
<evidence type="ECO:0000313" key="2">
    <source>
        <dbReference type="EMBL" id="CBJ26770.1"/>
    </source>
</evidence>
<dbReference type="EMBL" id="FN649743">
    <property type="protein sequence ID" value="CBJ26770.1"/>
    <property type="molecule type" value="Genomic_DNA"/>
</dbReference>
<name>D7G1G2_ECTSI</name>
<keyword evidence="3" id="KW-1185">Reference proteome</keyword>
<dbReference type="InterPro" id="IPR022441">
    <property type="entry name" value="Para_beta_helix_rpt-2"/>
</dbReference>
<dbReference type="Pfam" id="PF05048">
    <property type="entry name" value="NosD"/>
    <property type="match status" value="1"/>
</dbReference>
<dbReference type="Gene3D" id="2.160.20.10">
    <property type="entry name" value="Single-stranded right-handed beta-helix, Pectin lyase-like"/>
    <property type="match status" value="1"/>
</dbReference>
<dbReference type="SMART" id="SM00710">
    <property type="entry name" value="PbH1"/>
    <property type="match status" value="7"/>
</dbReference>
<dbReference type="InterPro" id="IPR012334">
    <property type="entry name" value="Pectin_lyas_fold"/>
</dbReference>
<dbReference type="NCBIfam" id="TIGR03804">
    <property type="entry name" value="para_beta_helix"/>
    <property type="match status" value="2"/>
</dbReference>
<reference evidence="2 3" key="1">
    <citation type="journal article" date="2010" name="Nature">
        <title>The Ectocarpus genome and the independent evolution of multicellularity in brown algae.</title>
        <authorList>
            <person name="Cock J.M."/>
            <person name="Sterck L."/>
            <person name="Rouze P."/>
            <person name="Scornet D."/>
            <person name="Allen A.E."/>
            <person name="Amoutzias G."/>
            <person name="Anthouard V."/>
            <person name="Artiguenave F."/>
            <person name="Aury J.M."/>
            <person name="Badger J.H."/>
            <person name="Beszteri B."/>
            <person name="Billiau K."/>
            <person name="Bonnet E."/>
            <person name="Bothwell J.H."/>
            <person name="Bowler C."/>
            <person name="Boyen C."/>
            <person name="Brownlee C."/>
            <person name="Carrano C.J."/>
            <person name="Charrier B."/>
            <person name="Cho G.Y."/>
            <person name="Coelho S.M."/>
            <person name="Collen J."/>
            <person name="Corre E."/>
            <person name="Da Silva C."/>
            <person name="Delage L."/>
            <person name="Delaroque N."/>
            <person name="Dittami S.M."/>
            <person name="Doulbeau S."/>
            <person name="Elias M."/>
            <person name="Farnham G."/>
            <person name="Gachon C.M."/>
            <person name="Gschloessl B."/>
            <person name="Heesch S."/>
            <person name="Jabbari K."/>
            <person name="Jubin C."/>
            <person name="Kawai H."/>
            <person name="Kimura K."/>
            <person name="Kloareg B."/>
            <person name="Kupper F.C."/>
            <person name="Lang D."/>
            <person name="Le Bail A."/>
            <person name="Leblanc C."/>
            <person name="Lerouge P."/>
            <person name="Lohr M."/>
            <person name="Lopez P.J."/>
            <person name="Martens C."/>
            <person name="Maumus F."/>
            <person name="Michel G."/>
            <person name="Miranda-Saavedra D."/>
            <person name="Morales J."/>
            <person name="Moreau H."/>
            <person name="Motomura T."/>
            <person name="Nagasato C."/>
            <person name="Napoli C.A."/>
            <person name="Nelson D.R."/>
            <person name="Nyvall-Collen P."/>
            <person name="Peters A.F."/>
            <person name="Pommier C."/>
            <person name="Potin P."/>
            <person name="Poulain J."/>
            <person name="Quesneville H."/>
            <person name="Read B."/>
            <person name="Rensing S.A."/>
            <person name="Ritter A."/>
            <person name="Rousvoal S."/>
            <person name="Samanta M."/>
            <person name="Samson G."/>
            <person name="Schroeder D.C."/>
            <person name="Segurens B."/>
            <person name="Strittmatter M."/>
            <person name="Tonon T."/>
            <person name="Tregear J.W."/>
            <person name="Valentin K."/>
            <person name="von Dassow P."/>
            <person name="Yamagishi T."/>
            <person name="Van de Peer Y."/>
            <person name="Wincker P."/>
        </authorList>
    </citation>
    <scope>NUCLEOTIDE SEQUENCE [LARGE SCALE GENOMIC DNA]</scope>
    <source>
        <strain evidence="3">Ec32 / CCAP1310/4</strain>
    </source>
</reference>
<evidence type="ECO:0000313" key="3">
    <source>
        <dbReference type="Proteomes" id="UP000002630"/>
    </source>
</evidence>
<dbReference type="InterPro" id="IPR011050">
    <property type="entry name" value="Pectin_lyase_fold/virulence"/>
</dbReference>
<protein>
    <submittedName>
        <fullName evidence="2">Mannuronan C-5-epimerase</fullName>
        <ecNumber evidence="2">5.1.3.-</ecNumber>
    </submittedName>
</protein>
<dbReference type="Proteomes" id="UP000002630">
    <property type="component" value="Linkage Group LG18"/>
</dbReference>
<keyword evidence="2" id="KW-0413">Isomerase</keyword>
<dbReference type="SUPFAM" id="SSF51126">
    <property type="entry name" value="Pectin lyase-like"/>
    <property type="match status" value="1"/>
</dbReference>
<dbReference type="EMBL" id="FN648652">
    <property type="protein sequence ID" value="CBJ26770.1"/>
    <property type="molecule type" value="Genomic_DNA"/>
</dbReference>
<dbReference type="InterPro" id="IPR007742">
    <property type="entry name" value="NosD_dom"/>
</dbReference>
<gene>
    <name evidence="2" type="primary">MEP22</name>
    <name evidence="2" type="ORF">Esi_0045_0027</name>
</gene>
<dbReference type="InterPro" id="IPR006626">
    <property type="entry name" value="PbH1"/>
</dbReference>
<dbReference type="GO" id="GO:0016853">
    <property type="term" value="F:isomerase activity"/>
    <property type="evidence" value="ECO:0007669"/>
    <property type="project" value="UniProtKB-KW"/>
</dbReference>
<dbReference type="OrthoDB" id="10348325at2759"/>
<feature type="domain" description="Periplasmic copper-binding protein NosD beta helix" evidence="1">
    <location>
        <begin position="137"/>
        <end position="250"/>
    </location>
</feature>
<sequence length="362" mass="40069">MPIWLMTKNIFMESGTTLLLHDDLGCDLTSWSVGNRAPDNGAYDGLNARSFISAVSEMTHPSDTCDGAADDDAGEARMDIINSEVAYLGYQASESYGISYKVRGYCTDESNPEVFDRVNVRGDIRFSDIHHNWFGQQYGFDPHDDSDNLRIHNNIVYENGNHGIIASKRCNDVSIQNNVVYDNALHGIMLHRSSDRGIIRNNTVSGSGSACIAIFESFDIEISDNLCTQNEEGIRLSMGSSYNKIFDNQVIDTAGRSIWMYLGSDEVEASAATDGMCTGNLFQNNYLEGSETGVAMTETRDTMLIGNTFIDTDNNEWKDSDGLVWRDNNIDGDFDMRFSDTCVTSESDFDQINGVGSNPSEC</sequence>
<dbReference type="InParanoid" id="D7G1G2"/>
<dbReference type="AlphaFoldDB" id="D7G1G2"/>
<organism evidence="2 3">
    <name type="scientific">Ectocarpus siliculosus</name>
    <name type="common">Brown alga</name>
    <name type="synonym">Conferva siliculosa</name>
    <dbReference type="NCBI Taxonomy" id="2880"/>
    <lineage>
        <taxon>Eukaryota</taxon>
        <taxon>Sar</taxon>
        <taxon>Stramenopiles</taxon>
        <taxon>Ochrophyta</taxon>
        <taxon>PX clade</taxon>
        <taxon>Phaeophyceae</taxon>
        <taxon>Ectocarpales</taxon>
        <taxon>Ectocarpaceae</taxon>
        <taxon>Ectocarpus</taxon>
    </lineage>
</organism>